<evidence type="ECO:0000256" key="11">
    <source>
        <dbReference type="ARBA" id="ARBA00022958"/>
    </source>
</evidence>
<dbReference type="FunFam" id="1.20.1420.30:FF:000009">
    <property type="entry name" value="sodium/potassium/calcium exchanger 5 isoform X2"/>
    <property type="match status" value="1"/>
</dbReference>
<evidence type="ECO:0000256" key="16">
    <source>
        <dbReference type="ARBA" id="ARBA00023201"/>
    </source>
</evidence>
<evidence type="ECO:0000256" key="7">
    <source>
        <dbReference type="ARBA" id="ARBA00022692"/>
    </source>
</evidence>
<dbReference type="GO" id="GO:0005262">
    <property type="term" value="F:calcium channel activity"/>
    <property type="evidence" value="ECO:0007669"/>
    <property type="project" value="TreeGrafter"/>
</dbReference>
<sequence length="628" mass="70084">MRRTRGLFMGRRLVFLGVIFFISTLVTRLGNNIKGEDLQDHDTGQLDDPSRHSVFLRRLASTRYTQVDGVEDEGNDTENIADEDRNCTPPTIHEFPEDVFSNEQRKKGALVLHFMCVIYMFVALAIVCDDYFVSSLEKICERLGFSHDVAGATFMAAGSSAPELFTSIIGVFIAKGDVGVGTIVGSAVFNILVIIGLCGLFAGQVIPLTWWPMARDTVVYSISVLTLMCVIFDGKITWYESLLMLSMYAGYIFLMWLNPKISHNIHRKQEKRKAKKIAKRLESCNNRASIQLEQVTPLKPEKEETANGDTQPAPSADENSPNSPKRLTFSDAGLRLMLTKQFPARTRMRTACWLVIAEQKHALEAQKEAEFNSFGKEATGDSNGALGQTHIPAKRHSMQQEELPEEEISAVIRVEAPDGLCQIPEGKLAVVRWLVCLPLSTVMFFTIPDCRRKRFENWYMATFIVSVIWIAIFSYVMVWMVALIGFTLHIPDTVMGLAFLSAGTSVPDAMASLLVARQGLGDMAVSNSIGSNVFDVLLGLALPWFIKTTMINYGSVVNINSSGLLYSVILLFATVAITIITIHCHKWRLTKRVGILMFFFYAIFLTFAILVELNVFGYVNPPVCVIDF</sequence>
<keyword evidence="10" id="KW-0769">Symport</keyword>
<dbReference type="RefSeq" id="XP_022106970.1">
    <property type="nucleotide sequence ID" value="XM_022251278.1"/>
</dbReference>
<evidence type="ECO:0000256" key="5">
    <source>
        <dbReference type="ARBA" id="ARBA00022538"/>
    </source>
</evidence>
<keyword evidence="8" id="KW-0732">Signal</keyword>
<evidence type="ECO:0000313" key="21">
    <source>
        <dbReference type="RefSeq" id="XP_022106970.1"/>
    </source>
</evidence>
<dbReference type="GO" id="GO:0005886">
    <property type="term" value="C:plasma membrane"/>
    <property type="evidence" value="ECO:0007669"/>
    <property type="project" value="TreeGrafter"/>
</dbReference>
<dbReference type="GO" id="GO:0015293">
    <property type="term" value="F:symporter activity"/>
    <property type="evidence" value="ECO:0007669"/>
    <property type="project" value="UniProtKB-KW"/>
</dbReference>
<reference evidence="21" key="1">
    <citation type="submission" date="2025-08" db="UniProtKB">
        <authorList>
            <consortium name="RefSeq"/>
        </authorList>
    </citation>
    <scope>IDENTIFICATION</scope>
</reference>
<proteinExistence type="inferred from homology"/>
<evidence type="ECO:0000256" key="3">
    <source>
        <dbReference type="ARBA" id="ARBA00022448"/>
    </source>
</evidence>
<dbReference type="NCBIfam" id="TIGR00367">
    <property type="entry name" value="calcium/sodium antiporter"/>
    <property type="match status" value="1"/>
</dbReference>
<feature type="transmembrane region" description="Helical" evidence="18">
    <location>
        <begin position="149"/>
        <end position="174"/>
    </location>
</feature>
<evidence type="ECO:0000256" key="4">
    <source>
        <dbReference type="ARBA" id="ARBA00022449"/>
    </source>
</evidence>
<dbReference type="InterPro" id="IPR044880">
    <property type="entry name" value="NCX_ion-bd_dom_sf"/>
</dbReference>
<feature type="transmembrane region" description="Helical" evidence="18">
    <location>
        <begin position="218"/>
        <end position="236"/>
    </location>
</feature>
<dbReference type="InterPro" id="IPR004481">
    <property type="entry name" value="K/Na/Ca-exchanger"/>
</dbReference>
<feature type="transmembrane region" description="Helical" evidence="18">
    <location>
        <begin position="12"/>
        <end position="30"/>
    </location>
</feature>
<keyword evidence="11" id="KW-0630">Potassium</keyword>
<keyword evidence="13" id="KW-0915">Sodium</keyword>
<evidence type="ECO:0000313" key="20">
    <source>
        <dbReference type="Proteomes" id="UP000694845"/>
    </source>
</evidence>
<evidence type="ECO:0000256" key="18">
    <source>
        <dbReference type="SAM" id="Phobius"/>
    </source>
</evidence>
<keyword evidence="16" id="KW-0739">Sodium transport</keyword>
<comment type="similarity">
    <text evidence="2">Belongs to the Ca(2+):cation antiporter (CaCA) (TC 2.A.19) family. SLC24A subfamily.</text>
</comment>
<name>A0A8B7ZPZ0_ACAPL</name>
<protein>
    <submittedName>
        <fullName evidence="21">Sodium/potassium/calcium exchanger 4-like</fullName>
    </submittedName>
</protein>
<evidence type="ECO:0000256" key="15">
    <source>
        <dbReference type="ARBA" id="ARBA00023136"/>
    </source>
</evidence>
<feature type="transmembrane region" description="Helical" evidence="18">
    <location>
        <begin position="110"/>
        <end position="128"/>
    </location>
</feature>
<evidence type="ECO:0000256" key="1">
    <source>
        <dbReference type="ARBA" id="ARBA00004141"/>
    </source>
</evidence>
<evidence type="ECO:0000256" key="17">
    <source>
        <dbReference type="SAM" id="MobiDB-lite"/>
    </source>
</evidence>
<evidence type="ECO:0000256" key="10">
    <source>
        <dbReference type="ARBA" id="ARBA00022847"/>
    </source>
</evidence>
<feature type="domain" description="Sodium/calcium exchanger membrane region" evidence="19">
    <location>
        <begin position="115"/>
        <end position="256"/>
    </location>
</feature>
<keyword evidence="15 18" id="KW-0472">Membrane</keyword>
<dbReference type="InterPro" id="IPR004837">
    <property type="entry name" value="NaCa_Exmemb"/>
</dbReference>
<keyword evidence="20" id="KW-1185">Reference proteome</keyword>
<gene>
    <name evidence="21" type="primary">LOC110988059</name>
</gene>
<dbReference type="KEGG" id="aplc:110988059"/>
<dbReference type="GeneID" id="110988059"/>
<dbReference type="Pfam" id="PF01699">
    <property type="entry name" value="Na_Ca_ex"/>
    <property type="match status" value="2"/>
</dbReference>
<evidence type="ECO:0000256" key="6">
    <source>
        <dbReference type="ARBA" id="ARBA00022568"/>
    </source>
</evidence>
<dbReference type="Gene3D" id="1.20.1420.30">
    <property type="entry name" value="NCX, central ion-binding region"/>
    <property type="match status" value="2"/>
</dbReference>
<evidence type="ECO:0000256" key="9">
    <source>
        <dbReference type="ARBA" id="ARBA00022837"/>
    </source>
</evidence>
<feature type="compositionally biased region" description="Polar residues" evidence="17">
    <location>
        <begin position="307"/>
        <end position="325"/>
    </location>
</feature>
<keyword evidence="9" id="KW-0106">Calcium</keyword>
<feature type="transmembrane region" description="Helical" evidence="18">
    <location>
        <begin position="180"/>
        <end position="206"/>
    </location>
</feature>
<keyword evidence="5" id="KW-0633">Potassium transport</keyword>
<keyword evidence="6" id="KW-0109">Calcium transport</keyword>
<feature type="transmembrane region" description="Helical" evidence="18">
    <location>
        <begin position="494"/>
        <end position="516"/>
    </location>
</feature>
<keyword evidence="7 18" id="KW-0812">Transmembrane</keyword>
<keyword evidence="14" id="KW-0406">Ion transport</keyword>
<dbReference type="PANTHER" id="PTHR10846">
    <property type="entry name" value="SODIUM/POTASSIUM/CALCIUM EXCHANGER"/>
    <property type="match status" value="1"/>
</dbReference>
<feature type="domain" description="Sodium/calcium exchanger membrane region" evidence="19">
    <location>
        <begin position="459"/>
        <end position="609"/>
    </location>
</feature>
<feature type="transmembrane region" description="Helical" evidence="18">
    <location>
        <begin position="242"/>
        <end position="259"/>
    </location>
</feature>
<evidence type="ECO:0000256" key="2">
    <source>
        <dbReference type="ARBA" id="ARBA00005364"/>
    </source>
</evidence>
<accession>A0A8B7ZPZ0</accession>
<dbReference type="PANTHER" id="PTHR10846:SF73">
    <property type="entry name" value="SODIUM_CALCIUM EXCHANGER MEMBRANE REGION DOMAIN-CONTAINING PROTEIN"/>
    <property type="match status" value="1"/>
</dbReference>
<evidence type="ECO:0000256" key="12">
    <source>
        <dbReference type="ARBA" id="ARBA00022989"/>
    </source>
</evidence>
<feature type="transmembrane region" description="Helical" evidence="18">
    <location>
        <begin position="596"/>
        <end position="619"/>
    </location>
</feature>
<feature type="region of interest" description="Disordered" evidence="17">
    <location>
        <begin position="292"/>
        <end position="328"/>
    </location>
</feature>
<dbReference type="Proteomes" id="UP000694845">
    <property type="component" value="Unplaced"/>
</dbReference>
<evidence type="ECO:0000256" key="8">
    <source>
        <dbReference type="ARBA" id="ARBA00022729"/>
    </source>
</evidence>
<evidence type="ECO:0000256" key="13">
    <source>
        <dbReference type="ARBA" id="ARBA00023053"/>
    </source>
</evidence>
<dbReference type="AlphaFoldDB" id="A0A8B7ZPZ0"/>
<feature type="transmembrane region" description="Helical" evidence="18">
    <location>
        <begin position="528"/>
        <end position="546"/>
    </location>
</feature>
<dbReference type="GO" id="GO:0008273">
    <property type="term" value="F:calcium, potassium:sodium antiporter activity"/>
    <property type="evidence" value="ECO:0007669"/>
    <property type="project" value="TreeGrafter"/>
</dbReference>
<dbReference type="FunFam" id="1.20.1420.30:FF:000004">
    <property type="entry name" value="Sodium/potassium/calcium exchanger 2 isoform 1"/>
    <property type="match status" value="1"/>
</dbReference>
<dbReference type="GO" id="GO:0006874">
    <property type="term" value="P:intracellular calcium ion homeostasis"/>
    <property type="evidence" value="ECO:0007669"/>
    <property type="project" value="TreeGrafter"/>
</dbReference>
<feature type="transmembrane region" description="Helical" evidence="18">
    <location>
        <begin position="461"/>
        <end position="488"/>
    </location>
</feature>
<feature type="transmembrane region" description="Helical" evidence="18">
    <location>
        <begin position="566"/>
        <end position="584"/>
    </location>
</feature>
<keyword evidence="4" id="KW-0050">Antiport</keyword>
<evidence type="ECO:0000256" key="14">
    <source>
        <dbReference type="ARBA" id="ARBA00023065"/>
    </source>
</evidence>
<dbReference type="OrthoDB" id="2127281at2759"/>
<keyword evidence="3" id="KW-0813">Transport</keyword>
<organism evidence="20 21">
    <name type="scientific">Acanthaster planci</name>
    <name type="common">Crown-of-thorns starfish</name>
    <dbReference type="NCBI Taxonomy" id="133434"/>
    <lineage>
        <taxon>Eukaryota</taxon>
        <taxon>Metazoa</taxon>
        <taxon>Echinodermata</taxon>
        <taxon>Eleutherozoa</taxon>
        <taxon>Asterozoa</taxon>
        <taxon>Asteroidea</taxon>
        <taxon>Valvatacea</taxon>
        <taxon>Valvatida</taxon>
        <taxon>Acanthasteridae</taxon>
        <taxon>Acanthaster</taxon>
    </lineage>
</organism>
<keyword evidence="12 18" id="KW-1133">Transmembrane helix</keyword>
<dbReference type="OMA" id="MEHGNEY"/>
<comment type="subcellular location">
    <subcellularLocation>
        <location evidence="1">Membrane</location>
        <topology evidence="1">Multi-pass membrane protein</topology>
    </subcellularLocation>
</comment>
<evidence type="ECO:0000259" key="19">
    <source>
        <dbReference type="Pfam" id="PF01699"/>
    </source>
</evidence>